<dbReference type="RefSeq" id="WP_078317917.1">
    <property type="nucleotide sequence ID" value="NZ_MUYV01000007.1"/>
</dbReference>
<dbReference type="EMBL" id="MUYV01000007">
    <property type="protein sequence ID" value="OOS24753.1"/>
    <property type="molecule type" value="Genomic_DNA"/>
</dbReference>
<dbReference type="Pfam" id="PF21818">
    <property type="entry name" value="DUF6884"/>
    <property type="match status" value="1"/>
</dbReference>
<evidence type="ECO:0000259" key="1">
    <source>
        <dbReference type="Pfam" id="PF21818"/>
    </source>
</evidence>
<protein>
    <recommendedName>
        <fullName evidence="1">DUF6884 domain-containing protein</fullName>
    </recommendedName>
</protein>
<evidence type="ECO:0000313" key="3">
    <source>
        <dbReference type="Proteomes" id="UP000190683"/>
    </source>
</evidence>
<dbReference type="Proteomes" id="UP000190683">
    <property type="component" value="Unassembled WGS sequence"/>
</dbReference>
<dbReference type="AlphaFoldDB" id="A0A1T0CQY8"/>
<name>A0A1T0CQY8_9GAMM</name>
<keyword evidence="3" id="KW-1185">Reference proteome</keyword>
<dbReference type="STRING" id="573983.B0681_06355"/>
<evidence type="ECO:0000313" key="2">
    <source>
        <dbReference type="EMBL" id="OOS24753.1"/>
    </source>
</evidence>
<feature type="domain" description="DUF6884" evidence="1">
    <location>
        <begin position="4"/>
        <end position="134"/>
    </location>
</feature>
<organism evidence="2 3">
    <name type="scientific">Moraxella porci DSM 25326</name>
    <dbReference type="NCBI Taxonomy" id="573983"/>
    <lineage>
        <taxon>Bacteria</taxon>
        <taxon>Pseudomonadati</taxon>
        <taxon>Pseudomonadota</taxon>
        <taxon>Gammaproteobacteria</taxon>
        <taxon>Moraxellales</taxon>
        <taxon>Moraxellaceae</taxon>
        <taxon>Moraxella</taxon>
    </lineage>
</organism>
<comment type="caution">
    <text evidence="2">The sequence shown here is derived from an EMBL/GenBank/DDBJ whole genome shotgun (WGS) entry which is preliminary data.</text>
</comment>
<gene>
    <name evidence="2" type="ORF">B0681_06355</name>
</gene>
<sequence>MKNIVLISCVSKKLNAKCKAQDLYQSPLFIKSLQYAKQLHPDAIYILSAEYHLLELTTEIEPYDKTLKNMKKAEKLAWGDVVANQLSQVCDLNHDKFIILAGNNYLMPLQRHLSHIELPLVGMRIGERMQFLNQQLSSVNL</sequence>
<reference evidence="2 3" key="1">
    <citation type="submission" date="2017-02" db="EMBL/GenBank/DDBJ databases">
        <title>Draft genome sequence of Moraxella porci CCUG 54912T type strain.</title>
        <authorList>
            <person name="Salva-Serra F."/>
            <person name="Engstrom-Jakobsson H."/>
            <person name="Thorell K."/>
            <person name="Jaen-Luchoro D."/>
            <person name="Gonzales-Siles L."/>
            <person name="Karlsson R."/>
            <person name="Yazdan S."/>
            <person name="Boulund F."/>
            <person name="Johnning A."/>
            <person name="Engstrand L."/>
            <person name="Kristiansson E."/>
            <person name="Moore E."/>
        </authorList>
    </citation>
    <scope>NUCLEOTIDE SEQUENCE [LARGE SCALE GENOMIC DNA]</scope>
    <source>
        <strain evidence="2 3">CCUG 54912</strain>
    </source>
</reference>
<dbReference type="InterPro" id="IPR049251">
    <property type="entry name" value="DUF6884"/>
</dbReference>
<accession>A0A1T0CQY8</accession>
<proteinExistence type="predicted"/>